<comment type="caution">
    <text evidence="1">The sequence shown here is derived from an EMBL/GenBank/DDBJ whole genome shotgun (WGS) entry which is preliminary data.</text>
</comment>
<gene>
    <name evidence="1" type="ORF">CWO92_24630</name>
</gene>
<evidence type="ECO:0000313" key="1">
    <source>
        <dbReference type="EMBL" id="PKR82406.1"/>
    </source>
</evidence>
<sequence>MTDKERAIENILNFLNNPNDKRLLLKGYDDDAKLRVTLGCLNKEFTKGIIRTNYMADIAYNVNRAFQKKMLPEPIKSTINYRLGSMIVNISSYSRHTKFNPRGNQETFTLFFPVQSVFDNPNRYENFLQELDETNSRKIILLTTNEHSISNWDIENHVDQIYFYDVENDNPELMTNMRNNGAFKKSK</sequence>
<dbReference type="AlphaFoldDB" id="A0A2N3LCU4"/>
<dbReference type="RefSeq" id="WP_101356809.1">
    <property type="nucleotide sequence ID" value="NZ_PIQO01000047.1"/>
</dbReference>
<protein>
    <submittedName>
        <fullName evidence="1">Uncharacterized protein</fullName>
    </submittedName>
</protein>
<proteinExistence type="predicted"/>
<organism evidence="1 2">
    <name type="scientific">Heyndrickxia camelliae</name>
    <dbReference type="NCBI Taxonomy" id="1707093"/>
    <lineage>
        <taxon>Bacteria</taxon>
        <taxon>Bacillati</taxon>
        <taxon>Bacillota</taxon>
        <taxon>Bacilli</taxon>
        <taxon>Bacillales</taxon>
        <taxon>Bacillaceae</taxon>
        <taxon>Heyndrickxia</taxon>
    </lineage>
</organism>
<dbReference type="Proteomes" id="UP000233440">
    <property type="component" value="Unassembled WGS sequence"/>
</dbReference>
<evidence type="ECO:0000313" key="2">
    <source>
        <dbReference type="Proteomes" id="UP000233440"/>
    </source>
</evidence>
<dbReference type="OrthoDB" id="2662043at2"/>
<name>A0A2N3LCU4_9BACI</name>
<reference evidence="1 2" key="1">
    <citation type="submission" date="2017-11" db="EMBL/GenBank/DDBJ databases">
        <title>Bacillus camelliae sp. nov., isolated from pu'er tea.</title>
        <authorList>
            <person name="Niu L."/>
        </authorList>
    </citation>
    <scope>NUCLEOTIDE SEQUENCE [LARGE SCALE GENOMIC DNA]</scope>
    <source>
        <strain evidence="1 2">7578-1</strain>
    </source>
</reference>
<accession>A0A2N3LCU4</accession>
<dbReference type="EMBL" id="PIQO01000047">
    <property type="protein sequence ID" value="PKR82406.1"/>
    <property type="molecule type" value="Genomic_DNA"/>
</dbReference>
<keyword evidence="2" id="KW-1185">Reference proteome</keyword>